<reference evidence="9 10" key="1">
    <citation type="journal article" date="2015" name="Genome Announc.">
        <title>Expanding the biotechnology potential of lactobacilli through comparative genomics of 213 strains and associated genera.</title>
        <authorList>
            <person name="Sun Z."/>
            <person name="Harris H.M."/>
            <person name="McCann A."/>
            <person name="Guo C."/>
            <person name="Argimon S."/>
            <person name="Zhang W."/>
            <person name="Yang X."/>
            <person name="Jeffery I.B."/>
            <person name="Cooney J.C."/>
            <person name="Kagawa T.F."/>
            <person name="Liu W."/>
            <person name="Song Y."/>
            <person name="Salvetti E."/>
            <person name="Wrobel A."/>
            <person name="Rasinkangas P."/>
            <person name="Parkhill J."/>
            <person name="Rea M.C."/>
            <person name="O'Sullivan O."/>
            <person name="Ritari J."/>
            <person name="Douillard F.P."/>
            <person name="Paul Ross R."/>
            <person name="Yang R."/>
            <person name="Briner A.E."/>
            <person name="Felis G.E."/>
            <person name="de Vos W.M."/>
            <person name="Barrangou R."/>
            <person name="Klaenhammer T.R."/>
            <person name="Caufield P.W."/>
            <person name="Cui Y."/>
            <person name="Zhang H."/>
            <person name="O'Toole P.W."/>
        </authorList>
    </citation>
    <scope>NUCLEOTIDE SEQUENCE [LARGE SCALE GENOMIC DNA]</scope>
    <source>
        <strain evidence="9 10">DSM 20003</strain>
    </source>
</reference>
<evidence type="ECO:0000256" key="6">
    <source>
        <dbReference type="SAM" id="Phobius"/>
    </source>
</evidence>
<evidence type="ECO:0000256" key="4">
    <source>
        <dbReference type="ARBA" id="ARBA00023088"/>
    </source>
</evidence>
<organism evidence="9 10">
    <name type="scientific">Loigolactobacillus bifermentans DSM 20003</name>
    <dbReference type="NCBI Taxonomy" id="1423726"/>
    <lineage>
        <taxon>Bacteria</taxon>
        <taxon>Bacillati</taxon>
        <taxon>Bacillota</taxon>
        <taxon>Bacilli</taxon>
        <taxon>Lactobacillales</taxon>
        <taxon>Lactobacillaceae</taxon>
        <taxon>Loigolactobacillus</taxon>
    </lineage>
</organism>
<keyword evidence="4" id="KW-0572">Peptidoglycan-anchor</keyword>
<dbReference type="Pfam" id="PF05738">
    <property type="entry name" value="Cna_B"/>
    <property type="match status" value="4"/>
</dbReference>
<feature type="domain" description="CNA-B" evidence="8">
    <location>
        <begin position="103"/>
        <end position="192"/>
    </location>
</feature>
<comment type="caution">
    <text evidence="9">The sequence shown here is derived from an EMBL/GenBank/DDBJ whole genome shotgun (WGS) entry which is preliminary data.</text>
</comment>
<dbReference type="InterPro" id="IPR008454">
    <property type="entry name" value="Collagen-bd_Cna-like_B-typ_dom"/>
</dbReference>
<keyword evidence="3" id="KW-0732">Signal</keyword>
<dbReference type="PATRIC" id="fig|1423726.3.peg.1083"/>
<proteinExistence type="predicted"/>
<evidence type="ECO:0000259" key="8">
    <source>
        <dbReference type="Pfam" id="PF05738"/>
    </source>
</evidence>
<evidence type="ECO:0000256" key="2">
    <source>
        <dbReference type="ARBA" id="ARBA00022525"/>
    </source>
</evidence>
<keyword evidence="10" id="KW-1185">Reference proteome</keyword>
<feature type="compositionally biased region" description="Polar residues" evidence="5">
    <location>
        <begin position="1"/>
        <end position="14"/>
    </location>
</feature>
<dbReference type="EMBL" id="AZDA01000106">
    <property type="protein sequence ID" value="KRK33721.1"/>
    <property type="molecule type" value="Genomic_DNA"/>
</dbReference>
<feature type="domain" description="CNA-B" evidence="8">
    <location>
        <begin position="290"/>
        <end position="379"/>
    </location>
</feature>
<evidence type="ECO:0000256" key="1">
    <source>
        <dbReference type="ARBA" id="ARBA00022512"/>
    </source>
</evidence>
<dbReference type="AlphaFoldDB" id="A0A0R1GIH8"/>
<dbReference type="InterPro" id="IPR019931">
    <property type="entry name" value="LPXTG_anchor"/>
</dbReference>
<keyword evidence="6" id="KW-1133">Transmembrane helix</keyword>
<evidence type="ECO:0000256" key="5">
    <source>
        <dbReference type="SAM" id="MobiDB-lite"/>
    </source>
</evidence>
<dbReference type="Proteomes" id="UP000051461">
    <property type="component" value="Unassembled WGS sequence"/>
</dbReference>
<name>A0A0R1GIH8_9LACO</name>
<feature type="transmembrane region" description="Helical" evidence="6">
    <location>
        <begin position="418"/>
        <end position="436"/>
    </location>
</feature>
<feature type="domain" description="CNA-B" evidence="8">
    <location>
        <begin position="200"/>
        <end position="281"/>
    </location>
</feature>
<feature type="region of interest" description="Disordered" evidence="5">
    <location>
        <begin position="1"/>
        <end position="27"/>
    </location>
</feature>
<keyword evidence="6" id="KW-0812">Transmembrane</keyword>
<dbReference type="Gene3D" id="2.60.40.1140">
    <property type="entry name" value="Collagen-binding surface protein Cna, B-type domain"/>
    <property type="match status" value="4"/>
</dbReference>
<keyword evidence="1" id="KW-0134">Cell wall</keyword>
<keyword evidence="9" id="KW-0176">Collagen</keyword>
<evidence type="ECO:0000313" key="9">
    <source>
        <dbReference type="EMBL" id="KRK33721.1"/>
    </source>
</evidence>
<gene>
    <name evidence="9" type="ORF">FC07_GL001049</name>
</gene>
<feature type="domain" description="CNA-B" evidence="8">
    <location>
        <begin position="13"/>
        <end position="94"/>
    </location>
</feature>
<dbReference type="NCBIfam" id="TIGR01167">
    <property type="entry name" value="LPXTG_anchor"/>
    <property type="match status" value="1"/>
</dbReference>
<dbReference type="SUPFAM" id="SSF49478">
    <property type="entry name" value="Cna protein B-type domain"/>
    <property type="match status" value="4"/>
</dbReference>
<accession>A0A0R1GIH8</accession>
<evidence type="ECO:0000313" key="10">
    <source>
        <dbReference type="Proteomes" id="UP000051461"/>
    </source>
</evidence>
<evidence type="ECO:0000256" key="3">
    <source>
        <dbReference type="ARBA" id="ARBA00022729"/>
    </source>
</evidence>
<dbReference type="STRING" id="1423726.FC07_GL001049"/>
<dbReference type="Pfam" id="PF00746">
    <property type="entry name" value="Gram_pos_anchor"/>
    <property type="match status" value="1"/>
</dbReference>
<dbReference type="OrthoDB" id="1744455at2"/>
<keyword evidence="6" id="KW-0472">Membrane</keyword>
<feature type="domain" description="Gram-positive cocci surface proteins LPxTG" evidence="7">
    <location>
        <begin position="409"/>
        <end position="439"/>
    </location>
</feature>
<protein>
    <submittedName>
        <fullName evidence="9">Collagen adhesin</fullName>
    </submittedName>
</protein>
<sequence>MITNTHQPSVTKVSGTKKWDDNQNQDGLRPKAVTINLLANGQQVAQKQVTATDHWRYHFDNLPAYQSGQKIHYTITENTVKDYTTEVKGTTVINHYTPAKTGVTVTKAWNDQQNQDGLRPKQIDVQLYANGKKSGTPITLSSDRNWTYTWTDLAVKQHGKQVKYVVKETKKIPGYTTHINRQNQGNIIITNTHQPSVTKVAGTKKWVDHADQDSLRPKTITVNLLADGKRIAQKQVTANDHWRYQFKQLPKYQAGKQVTYTVTENTVKQYSTQIQGFNLINRYTPAKTSVTVTKSWNDGADRDKLRPERIKVQLYANGKKQGQPVTVLSDQQWTYTWSDLDAKAKGQLIHYTVQEVGQVKGYTVTAENNDHGDLILTNTHTPTTPNTPFNPETPKPGEIINWLIKNHILPQTGEQTTGWLTIVGVLLLLVLAAFGIKKRLSRKIQ</sequence>
<dbReference type="CDD" id="cd00222">
    <property type="entry name" value="CollagenBindB"/>
    <property type="match status" value="4"/>
</dbReference>
<keyword evidence="2" id="KW-0964">Secreted</keyword>
<evidence type="ECO:0000259" key="7">
    <source>
        <dbReference type="Pfam" id="PF00746"/>
    </source>
</evidence>